<dbReference type="PROSITE" id="PS00091">
    <property type="entry name" value="THYMIDYLATE_SYNTHASE"/>
    <property type="match status" value="1"/>
</dbReference>
<dbReference type="FunFam" id="3.30.572.10:FF:000005">
    <property type="entry name" value="Thymidylate synthase"/>
    <property type="match status" value="1"/>
</dbReference>
<evidence type="ECO:0000256" key="11">
    <source>
        <dbReference type="PROSITE-ProRule" id="PRU10016"/>
    </source>
</evidence>
<dbReference type="Proteomes" id="UP001153618">
    <property type="component" value="Unassembled WGS sequence"/>
</dbReference>
<accession>A0A9W4MNA2</accession>
<dbReference type="GO" id="GO:0017000">
    <property type="term" value="P:antibiotic biosynthetic process"/>
    <property type="evidence" value="ECO:0007669"/>
    <property type="project" value="UniProtKB-ARBA"/>
</dbReference>
<dbReference type="GO" id="GO:0008239">
    <property type="term" value="F:dipeptidyl-peptidase activity"/>
    <property type="evidence" value="ECO:0007669"/>
    <property type="project" value="InterPro"/>
</dbReference>
<keyword evidence="8" id="KW-0545">Nucleotide biosynthesis</keyword>
<dbReference type="GO" id="GO:0004799">
    <property type="term" value="F:thymidylate synthase activity"/>
    <property type="evidence" value="ECO:0007669"/>
    <property type="project" value="UniProtKB-EC"/>
</dbReference>
<dbReference type="InterPro" id="IPR020940">
    <property type="entry name" value="Thymidylate_synthase_AS"/>
</dbReference>
<dbReference type="NCBIfam" id="TIGR00976">
    <property type="entry name" value="CocE_NonD"/>
    <property type="match status" value="1"/>
</dbReference>
<feature type="domain" description="Xaa-Pro dipeptidyl-peptidase C-terminal" evidence="12">
    <location>
        <begin position="325"/>
        <end position="585"/>
    </location>
</feature>
<dbReference type="InterPro" id="IPR000383">
    <property type="entry name" value="Xaa-Pro-like_dom"/>
</dbReference>
<dbReference type="Gene3D" id="2.60.120.260">
    <property type="entry name" value="Galactose-binding domain-like"/>
    <property type="match status" value="1"/>
</dbReference>
<comment type="catalytic activity">
    <reaction evidence="10">
        <text>dUMP + (6R)-5,10-methylene-5,6,7,8-tetrahydrofolate = 7,8-dihydrofolate + dTMP</text>
        <dbReference type="Rhea" id="RHEA:12104"/>
        <dbReference type="ChEBI" id="CHEBI:15636"/>
        <dbReference type="ChEBI" id="CHEBI:57451"/>
        <dbReference type="ChEBI" id="CHEBI:63528"/>
        <dbReference type="ChEBI" id="CHEBI:246422"/>
        <dbReference type="EC" id="2.1.1.45"/>
    </reaction>
</comment>
<dbReference type="GO" id="GO:0005829">
    <property type="term" value="C:cytosol"/>
    <property type="evidence" value="ECO:0007669"/>
    <property type="project" value="TreeGrafter"/>
</dbReference>
<sequence>MPPPVQSAYKRIAQPKTGENGYQECQCGKSEVLPSGWNGFDAKALESDICIDHDIEIVVRDGVRLYADVYRPAGTTEKVPAILSWSFYGKKYSALDMLPMCVWKCCVPPSDLSGLEKFEGLDPQTWCPRGYAIVSVDTRGAGHSDGQICVMGTQDAEDGYDVVEAIARMEWCNGSVGMAGNSALAISQWFIAAQQPPSLKAIAPWEGSGDLFREQFCRGGWFSMSNFDLIAKAIVRGQENSGLEDFEEMYRRSPVSSAFWEDKRVDMSRVKCPVFIRGSDVSSIHTMGSVRGYLEVPHAEKWIQWGSKQEWYELYSVPQSTEELGLYFDRYLKGKENGWEKTPKVRWSALQFGDREAIDDIVLEDFPAPNTDYRTFFLGNDKQLLDSPVAESQQISYDSEDRHDFGEFNYTFEKDSRLIGLPKAVLYMSCEDRDDFTVFVILRKKDRNGKDLMHLNFPFEATPIKSIDEIPEEDQASLNLHLGSVGILRASQREIDPTRSIHPQFPFHPHTRQDKISPGTIVKLEIGIWAMGVDFEEGESISVRIGGQYPSIAEYKTFSKPRPEHELNRGRHIIHCNQTTASPAPSPPHNPSHEEHQYLNLIRTILSEGEHRPDRTGTGTRSIFAPPQLRFSLSKPNPEGGDRIPILPLLTTKRVFLRAVLAELLWFISGCTSSLPLSEAGIKIWDGNGSREFLDKSGLGHREEGDLGPVYGFQWRHFGAEYVDAKTDYTGQGVDQLKDVVNKLINNPFDRRIIMSAWNPADLTKMALPPCHMFAQFYVSFPPTMKLDEATGRPTEKGTLSCVLYQRSCDMGLGVPFNIASYALLTHILAHAADLHPGTLIHTMGDAHVYLDHVDALHEQLTREPTEFPELRIKREDRGSAEVDGWKEDEFEVIGYKPHKIIKMKMSV</sequence>
<dbReference type="EMBL" id="CAJVOS010000016">
    <property type="protein sequence ID" value="CAG8041245.1"/>
    <property type="molecule type" value="Genomic_DNA"/>
</dbReference>
<gene>
    <name evidence="13" type="ORF">POLS_LOCUS2985</name>
</gene>
<dbReference type="InterPro" id="IPR023451">
    <property type="entry name" value="Thymidate_synth/dCMP_Mease_dom"/>
</dbReference>
<evidence type="ECO:0000256" key="10">
    <source>
        <dbReference type="ARBA" id="ARBA00047344"/>
    </source>
</evidence>
<dbReference type="SUPFAM" id="SSF49785">
    <property type="entry name" value="Galactose-binding domain-like"/>
    <property type="match status" value="1"/>
</dbReference>
<protein>
    <recommendedName>
        <fullName evidence="5">Thymidylate synthase</fullName>
        <ecNumber evidence="4">2.1.1.45</ecNumber>
    </recommendedName>
</protein>
<evidence type="ECO:0000313" key="13">
    <source>
        <dbReference type="EMBL" id="CAG8041245.1"/>
    </source>
</evidence>
<keyword evidence="6" id="KW-0489">Methyltransferase</keyword>
<dbReference type="Gene3D" id="3.30.572.10">
    <property type="entry name" value="Thymidylate synthase/dCMP hydroxymethylase domain"/>
    <property type="match status" value="1"/>
</dbReference>
<comment type="pathway">
    <text evidence="1">Pyrimidine metabolism; dTTP biosynthesis.</text>
</comment>
<comment type="caution">
    <text evidence="13">The sequence shown here is derived from an EMBL/GenBank/DDBJ whole genome shotgun (WGS) entry which is preliminary data.</text>
</comment>
<evidence type="ECO:0000256" key="1">
    <source>
        <dbReference type="ARBA" id="ARBA00004992"/>
    </source>
</evidence>
<dbReference type="GO" id="GO:0032259">
    <property type="term" value="P:methylation"/>
    <property type="evidence" value="ECO:0007669"/>
    <property type="project" value="UniProtKB-KW"/>
</dbReference>
<keyword evidence="14" id="KW-1185">Reference proteome</keyword>
<name>A0A9W4MNA2_PENOL</name>
<dbReference type="GO" id="GO:0005739">
    <property type="term" value="C:mitochondrion"/>
    <property type="evidence" value="ECO:0007669"/>
    <property type="project" value="TreeGrafter"/>
</dbReference>
<dbReference type="SMART" id="SM00939">
    <property type="entry name" value="PepX_C"/>
    <property type="match status" value="1"/>
</dbReference>
<dbReference type="GO" id="GO:0072330">
    <property type="term" value="P:monocarboxylic acid biosynthetic process"/>
    <property type="evidence" value="ECO:0007669"/>
    <property type="project" value="UniProtKB-ARBA"/>
</dbReference>
<organism evidence="13 14">
    <name type="scientific">Penicillium olsonii</name>
    <dbReference type="NCBI Taxonomy" id="99116"/>
    <lineage>
        <taxon>Eukaryota</taxon>
        <taxon>Fungi</taxon>
        <taxon>Dikarya</taxon>
        <taxon>Ascomycota</taxon>
        <taxon>Pezizomycotina</taxon>
        <taxon>Eurotiomycetes</taxon>
        <taxon>Eurotiomycetidae</taxon>
        <taxon>Eurotiales</taxon>
        <taxon>Aspergillaceae</taxon>
        <taxon>Penicillium</taxon>
    </lineage>
</organism>
<dbReference type="EC" id="2.1.1.45" evidence="4"/>
<evidence type="ECO:0000313" key="14">
    <source>
        <dbReference type="Proteomes" id="UP001153618"/>
    </source>
</evidence>
<dbReference type="Gene3D" id="3.40.50.1820">
    <property type="entry name" value="alpha/beta hydrolase"/>
    <property type="match status" value="1"/>
</dbReference>
<dbReference type="InterPro" id="IPR013736">
    <property type="entry name" value="Xaa-Pro_dipept_C"/>
</dbReference>
<dbReference type="NCBIfam" id="TIGR03284">
    <property type="entry name" value="thym_sym"/>
    <property type="match status" value="1"/>
</dbReference>
<dbReference type="SUPFAM" id="SSF55831">
    <property type="entry name" value="Thymidylate synthase/dCMP hydroxymethylase"/>
    <property type="match status" value="1"/>
</dbReference>
<reference evidence="13" key="1">
    <citation type="submission" date="2021-07" db="EMBL/GenBank/DDBJ databases">
        <authorList>
            <person name="Branca A.L. A."/>
        </authorList>
    </citation>
    <scope>NUCLEOTIDE SEQUENCE</scope>
</reference>
<dbReference type="InterPro" id="IPR036926">
    <property type="entry name" value="Thymidate_synth/dCMP_Mease_sf"/>
</dbReference>
<dbReference type="InterPro" id="IPR000398">
    <property type="entry name" value="Thymidylate_synthase"/>
</dbReference>
<dbReference type="GO" id="GO:0006231">
    <property type="term" value="P:dTMP biosynthetic process"/>
    <property type="evidence" value="ECO:0007669"/>
    <property type="project" value="InterPro"/>
</dbReference>
<evidence type="ECO:0000256" key="9">
    <source>
        <dbReference type="ARBA" id="ARBA00022801"/>
    </source>
</evidence>
<keyword evidence="9" id="KW-0378">Hydrolase</keyword>
<dbReference type="HAMAP" id="MF_00008">
    <property type="entry name" value="Thymidy_synth_bact"/>
    <property type="match status" value="1"/>
</dbReference>
<dbReference type="InterPro" id="IPR005674">
    <property type="entry name" value="CocE/Ser_esterase"/>
</dbReference>
<evidence type="ECO:0000256" key="7">
    <source>
        <dbReference type="ARBA" id="ARBA00022679"/>
    </source>
</evidence>
<dbReference type="Pfam" id="PF02129">
    <property type="entry name" value="Peptidase_S15"/>
    <property type="match status" value="1"/>
</dbReference>
<keyword evidence="7" id="KW-0808">Transferase</keyword>
<dbReference type="InterPro" id="IPR008979">
    <property type="entry name" value="Galactose-bd-like_sf"/>
</dbReference>
<dbReference type="CDD" id="cd00351">
    <property type="entry name" value="TS_Pyrimidine_HMase"/>
    <property type="match status" value="1"/>
</dbReference>
<evidence type="ECO:0000256" key="5">
    <source>
        <dbReference type="ARBA" id="ARBA00015931"/>
    </source>
</evidence>
<dbReference type="InterPro" id="IPR029058">
    <property type="entry name" value="AB_hydrolase_fold"/>
</dbReference>
<feature type="active site" evidence="11">
    <location>
        <position position="771"/>
    </location>
</feature>
<evidence type="ECO:0000259" key="12">
    <source>
        <dbReference type="SMART" id="SM00939"/>
    </source>
</evidence>
<evidence type="ECO:0000256" key="2">
    <source>
        <dbReference type="ARBA" id="ARBA00009972"/>
    </source>
</evidence>
<dbReference type="Pfam" id="PF00303">
    <property type="entry name" value="Thymidylat_synt"/>
    <property type="match status" value="1"/>
</dbReference>
<dbReference type="PRINTS" id="PR00108">
    <property type="entry name" value="THYMDSNTHASE"/>
</dbReference>
<dbReference type="PANTHER" id="PTHR11548:SF2">
    <property type="entry name" value="THYMIDYLATE SYNTHASE"/>
    <property type="match status" value="1"/>
</dbReference>
<comment type="similarity">
    <text evidence="2">Belongs to the thymidylate synthase family.</text>
</comment>
<proteinExistence type="inferred from homology"/>
<evidence type="ECO:0000256" key="8">
    <source>
        <dbReference type="ARBA" id="ARBA00022727"/>
    </source>
</evidence>
<dbReference type="InterPro" id="IPR045097">
    <property type="entry name" value="Thymidate_synth/dCMP_Mease"/>
</dbReference>
<evidence type="ECO:0000256" key="3">
    <source>
        <dbReference type="ARBA" id="ARBA00011738"/>
    </source>
</evidence>
<comment type="subunit">
    <text evidence="3">Homodimer.</text>
</comment>
<evidence type="ECO:0000256" key="4">
    <source>
        <dbReference type="ARBA" id="ARBA00011947"/>
    </source>
</evidence>
<evidence type="ECO:0000256" key="6">
    <source>
        <dbReference type="ARBA" id="ARBA00022603"/>
    </source>
</evidence>
<dbReference type="AlphaFoldDB" id="A0A9W4MNA2"/>
<dbReference type="Gene3D" id="1.10.3020.20">
    <property type="match status" value="1"/>
</dbReference>
<dbReference type="OrthoDB" id="2578740at2759"/>
<dbReference type="SUPFAM" id="SSF53474">
    <property type="entry name" value="alpha/beta-Hydrolases"/>
    <property type="match status" value="1"/>
</dbReference>
<dbReference type="Pfam" id="PF08530">
    <property type="entry name" value="PepX_C"/>
    <property type="match status" value="1"/>
</dbReference>
<dbReference type="PANTHER" id="PTHR11548">
    <property type="entry name" value="THYMIDYLATE SYNTHASE 1"/>
    <property type="match status" value="1"/>
</dbReference>